<keyword evidence="2" id="KW-1185">Reference proteome</keyword>
<proteinExistence type="predicted"/>
<gene>
    <name evidence="1" type="ORF">DSO57_1022509</name>
</gene>
<organism evidence="1 2">
    <name type="scientific">Entomophthora muscae</name>
    <dbReference type="NCBI Taxonomy" id="34485"/>
    <lineage>
        <taxon>Eukaryota</taxon>
        <taxon>Fungi</taxon>
        <taxon>Fungi incertae sedis</taxon>
        <taxon>Zoopagomycota</taxon>
        <taxon>Entomophthoromycotina</taxon>
        <taxon>Entomophthoromycetes</taxon>
        <taxon>Entomophthorales</taxon>
        <taxon>Entomophthoraceae</taxon>
        <taxon>Entomophthora</taxon>
    </lineage>
</organism>
<evidence type="ECO:0000313" key="1">
    <source>
        <dbReference type="EMBL" id="KAJ9057447.1"/>
    </source>
</evidence>
<sequence length="92" mass="10160">MIRLTPILGSHITIKGFHGHSFPRVAQPKPCHPGKPSPKTCLLAAVVDLNLMINCKWVVAQEIRFKWGTDDPCPNFPSLTCWSSNPDPRGGQ</sequence>
<evidence type="ECO:0000313" key="2">
    <source>
        <dbReference type="Proteomes" id="UP001165960"/>
    </source>
</evidence>
<dbReference type="Proteomes" id="UP001165960">
    <property type="component" value="Unassembled WGS sequence"/>
</dbReference>
<dbReference type="EMBL" id="QTSX02005793">
    <property type="protein sequence ID" value="KAJ9057447.1"/>
    <property type="molecule type" value="Genomic_DNA"/>
</dbReference>
<reference evidence="1" key="1">
    <citation type="submission" date="2022-04" db="EMBL/GenBank/DDBJ databases">
        <title>Genome of the entomopathogenic fungus Entomophthora muscae.</title>
        <authorList>
            <person name="Elya C."/>
            <person name="Lovett B.R."/>
            <person name="Lee E."/>
            <person name="Macias A.M."/>
            <person name="Hajek A.E."/>
            <person name="De Bivort B.L."/>
            <person name="Kasson M.T."/>
            <person name="De Fine Licht H.H."/>
            <person name="Stajich J.E."/>
        </authorList>
    </citation>
    <scope>NUCLEOTIDE SEQUENCE</scope>
    <source>
        <strain evidence="1">Berkeley</strain>
    </source>
</reference>
<accession>A0ACC2S557</accession>
<protein>
    <submittedName>
        <fullName evidence="1">Uncharacterized protein</fullName>
    </submittedName>
</protein>
<name>A0ACC2S557_9FUNG</name>
<feature type="non-terminal residue" evidence="1">
    <location>
        <position position="92"/>
    </location>
</feature>
<comment type="caution">
    <text evidence="1">The sequence shown here is derived from an EMBL/GenBank/DDBJ whole genome shotgun (WGS) entry which is preliminary data.</text>
</comment>